<feature type="signal peptide" evidence="3">
    <location>
        <begin position="1"/>
        <end position="24"/>
    </location>
</feature>
<evidence type="ECO:0000256" key="3">
    <source>
        <dbReference type="SAM" id="SignalP"/>
    </source>
</evidence>
<keyword evidence="1" id="KW-0433">Leucine-rich repeat</keyword>
<name>A0ABQ0DZS6_9PORP</name>
<organism evidence="5 6">
    <name type="scientific">Porphyromonas miyakawae</name>
    <dbReference type="NCBI Taxonomy" id="3137470"/>
    <lineage>
        <taxon>Bacteria</taxon>
        <taxon>Pseudomonadati</taxon>
        <taxon>Bacteroidota</taxon>
        <taxon>Bacteroidia</taxon>
        <taxon>Bacteroidales</taxon>
        <taxon>Porphyromonadaceae</taxon>
        <taxon>Porphyromonas</taxon>
    </lineage>
</organism>
<dbReference type="Pfam" id="PF12799">
    <property type="entry name" value="LRR_4"/>
    <property type="match status" value="1"/>
</dbReference>
<dbReference type="Gene3D" id="3.80.10.10">
    <property type="entry name" value="Ribonuclease Inhibitor"/>
    <property type="match status" value="2"/>
</dbReference>
<keyword evidence="6" id="KW-1185">Reference proteome</keyword>
<evidence type="ECO:0000256" key="1">
    <source>
        <dbReference type="ARBA" id="ARBA00022614"/>
    </source>
</evidence>
<dbReference type="PANTHER" id="PTHR47566:SF1">
    <property type="entry name" value="PROTEIN NUD1"/>
    <property type="match status" value="1"/>
</dbReference>
<protein>
    <submittedName>
        <fullName evidence="5">Leucine-rich repeat domain-containing protein</fullName>
    </submittedName>
</protein>
<evidence type="ECO:0000313" key="6">
    <source>
        <dbReference type="Proteomes" id="UP001628220"/>
    </source>
</evidence>
<dbReference type="Proteomes" id="UP001628220">
    <property type="component" value="Unassembled WGS sequence"/>
</dbReference>
<dbReference type="EMBL" id="BAAFSF010000001">
    <property type="protein sequence ID" value="GAB1250961.1"/>
    <property type="molecule type" value="Genomic_DNA"/>
</dbReference>
<evidence type="ECO:0000259" key="4">
    <source>
        <dbReference type="Pfam" id="PF18998"/>
    </source>
</evidence>
<reference evidence="5 6" key="1">
    <citation type="journal article" date="2025" name="Int. J. Syst. Evol. Microbiol.">
        <title>Desulfovibrio falkowii sp. nov., Porphyromonas miyakawae sp. nov., Mediterraneibacter flintii sp. nov. and Owariibacterium komagatae gen. nov., sp. nov., isolated from human faeces.</title>
        <authorList>
            <person name="Hamaguchi T."/>
            <person name="Ohara M."/>
            <person name="Hisatomi A."/>
            <person name="Sekiguchi K."/>
            <person name="Takeda J.I."/>
            <person name="Ueyama J."/>
            <person name="Ito M."/>
            <person name="Nishiwaki H."/>
            <person name="Ogi T."/>
            <person name="Hirayama M."/>
            <person name="Ohkuma M."/>
            <person name="Sakamoto M."/>
            <person name="Ohno K."/>
        </authorList>
    </citation>
    <scope>NUCLEOTIDE SEQUENCE [LARGE SCALE GENOMIC DNA]</scope>
    <source>
        <strain evidence="5 6">13CB11C</strain>
    </source>
</reference>
<evidence type="ECO:0000256" key="2">
    <source>
        <dbReference type="ARBA" id="ARBA00022737"/>
    </source>
</evidence>
<dbReference type="SUPFAM" id="SSF52058">
    <property type="entry name" value="L domain-like"/>
    <property type="match status" value="2"/>
</dbReference>
<dbReference type="InterPro" id="IPR026444">
    <property type="entry name" value="Secre_tail"/>
</dbReference>
<dbReference type="NCBIfam" id="TIGR04183">
    <property type="entry name" value="Por_Secre_tail"/>
    <property type="match status" value="1"/>
</dbReference>
<gene>
    <name evidence="5" type="ORF">Tsumi_00650</name>
</gene>
<evidence type="ECO:0000313" key="5">
    <source>
        <dbReference type="EMBL" id="GAB1250961.1"/>
    </source>
</evidence>
<dbReference type="InterPro" id="IPR052574">
    <property type="entry name" value="CDIRP"/>
</dbReference>
<dbReference type="Pfam" id="PF18998">
    <property type="entry name" value="Flg_new_2"/>
    <property type="match status" value="1"/>
</dbReference>
<dbReference type="InterPro" id="IPR032675">
    <property type="entry name" value="LRR_dom_sf"/>
</dbReference>
<feature type="domain" description="Bacterial repeat" evidence="4">
    <location>
        <begin position="643"/>
        <end position="714"/>
    </location>
</feature>
<feature type="chain" id="PRO_5046535597" evidence="3">
    <location>
        <begin position="25"/>
        <end position="798"/>
    </location>
</feature>
<dbReference type="InterPro" id="IPR025875">
    <property type="entry name" value="Leu-rich_rpt_4"/>
</dbReference>
<proteinExistence type="predicted"/>
<dbReference type="RefSeq" id="WP_411914789.1">
    <property type="nucleotide sequence ID" value="NZ_BAAFSF010000001.1"/>
</dbReference>
<sequence>MKTNIIHKLLLLAAAFVFALSASAQSNNTTSITLTTTSQPGETIRLLIKANGPVVAEGINGTVKTDSVYYSYPITDKTIKFVGDITNIGCHSSKLTNIDLINCTNLESLVCWNNQLTSLDVSQCPKLSYIDFQRNKVSTLDVSNCTKLQYLSCNNNELTSIKGIKSTALTEIACYSNQISSLDVSLCKNLKILKCHSNNITDLDLSDHTLLKQLFCYSNKLKSLKIKNCLSLKKVSCGSNLLNCSVMEEIAANLPQRDLKDNASFDAITDAEKDADLETCNVLTTHAVGVAKAKNWKVYSSATPGAYKKTEYAGRDVTCTNNSSKITFTTDKKVGETIKIMLTAKGDVSVTGLSGAEKIAVAYYGEYKLTSQTVTLSGEILSFGCNKGQLKTLDVSECPSLTWIDCYGNNLTQLDVSNCPELIHLYCNANQLTALDVTKCLKMKELDCYNNKITSLDLSKNTELTSLFCYANRLTSLDLTACKEMKHLSCYANSLNALKIQNSTNLRGLECSGNKLTSLDVTNSPNLINLACSGNLLTNLDISKCSLLSTLFCDGNNIKCSEMEKIAIALPQKKSGLTGDFIAVTEAEKNSDTQSGNTITKHAVDIAKSKGWNVYSVTKMGEEKGTLYSGRDGNCTNNALSFVVTVSKNANGLVTVKGTKDLNAVPYGTELTVEVAPEAGYELDKLMANDEDITATKRFVVKSNVKVTATFKNDAETVTRENIALYPNPANSEANLFGVAPQGEVSVYGTDGARLLTITADQSGHAVLRLEGLPEGNYLVTFRDAMGVLTTRQLTIKR</sequence>
<dbReference type="PANTHER" id="PTHR47566">
    <property type="match status" value="1"/>
</dbReference>
<accession>A0ABQ0DZS6</accession>
<dbReference type="InterPro" id="IPR044060">
    <property type="entry name" value="Bacterial_rp_domain"/>
</dbReference>
<keyword evidence="3" id="KW-0732">Signal</keyword>
<comment type="caution">
    <text evidence="5">The sequence shown here is derived from an EMBL/GenBank/DDBJ whole genome shotgun (WGS) entry which is preliminary data.</text>
</comment>
<keyword evidence="2" id="KW-0677">Repeat</keyword>